<sequence>MSKLCQAKEGKLADILLVYKVTAENLAKEIEQGEEKMDATEEKLEAMTQLCQSQDKRLEDAAELRRMLETVLQQRIKQEESQQLAMERVEEEFERRMSESQRALKEERAEAASLRKKMLAQQETSSQEERETPMGKDGIRCPQSSVGVAVMPGGPEPKEWAEETKEGRGTRDHALMIEWAQHWRAEYNPYRTVKGAF</sequence>
<feature type="region of interest" description="Disordered" evidence="2">
    <location>
        <begin position="118"/>
        <end position="143"/>
    </location>
</feature>
<evidence type="ECO:0000313" key="3">
    <source>
        <dbReference type="EMBL" id="KAJ8346874.1"/>
    </source>
</evidence>
<comment type="caution">
    <text evidence="3">The sequence shown here is derived from an EMBL/GenBank/DDBJ whole genome shotgun (WGS) entry which is preliminary data.</text>
</comment>
<feature type="compositionally biased region" description="Basic and acidic residues" evidence="2">
    <location>
        <begin position="127"/>
        <end position="139"/>
    </location>
</feature>
<gene>
    <name evidence="3" type="ORF">SKAU_G00282750</name>
</gene>
<keyword evidence="4" id="KW-1185">Reference proteome</keyword>
<accession>A0A9Q1EXM3</accession>
<dbReference type="AlphaFoldDB" id="A0A9Q1EXM3"/>
<feature type="coiled-coil region" evidence="1">
    <location>
        <begin position="23"/>
        <end position="57"/>
    </location>
</feature>
<evidence type="ECO:0000256" key="1">
    <source>
        <dbReference type="SAM" id="Coils"/>
    </source>
</evidence>
<dbReference type="Proteomes" id="UP001152622">
    <property type="component" value="Chromosome 11"/>
</dbReference>
<protein>
    <submittedName>
        <fullName evidence="3">Uncharacterized protein</fullName>
    </submittedName>
</protein>
<keyword evidence="1" id="KW-0175">Coiled coil</keyword>
<evidence type="ECO:0000256" key="2">
    <source>
        <dbReference type="SAM" id="MobiDB-lite"/>
    </source>
</evidence>
<proteinExistence type="predicted"/>
<evidence type="ECO:0000313" key="4">
    <source>
        <dbReference type="Proteomes" id="UP001152622"/>
    </source>
</evidence>
<dbReference type="EMBL" id="JAINUF010000011">
    <property type="protein sequence ID" value="KAJ8346874.1"/>
    <property type="molecule type" value="Genomic_DNA"/>
</dbReference>
<reference evidence="3" key="1">
    <citation type="journal article" date="2023" name="Science">
        <title>Genome structures resolve the early diversification of teleost fishes.</title>
        <authorList>
            <person name="Parey E."/>
            <person name="Louis A."/>
            <person name="Montfort J."/>
            <person name="Bouchez O."/>
            <person name="Roques C."/>
            <person name="Iampietro C."/>
            <person name="Lluch J."/>
            <person name="Castinel A."/>
            <person name="Donnadieu C."/>
            <person name="Desvignes T."/>
            <person name="Floi Bucao C."/>
            <person name="Jouanno E."/>
            <person name="Wen M."/>
            <person name="Mejri S."/>
            <person name="Dirks R."/>
            <person name="Jansen H."/>
            <person name="Henkel C."/>
            <person name="Chen W.J."/>
            <person name="Zahm M."/>
            <person name="Cabau C."/>
            <person name="Klopp C."/>
            <person name="Thompson A.W."/>
            <person name="Robinson-Rechavi M."/>
            <person name="Braasch I."/>
            <person name="Lecointre G."/>
            <person name="Bobe J."/>
            <person name="Postlethwait J.H."/>
            <person name="Berthelot C."/>
            <person name="Roest Crollius H."/>
            <person name="Guiguen Y."/>
        </authorList>
    </citation>
    <scope>NUCLEOTIDE SEQUENCE</scope>
    <source>
        <strain evidence="3">WJC10195</strain>
    </source>
</reference>
<name>A0A9Q1EXM3_SYNKA</name>
<organism evidence="3 4">
    <name type="scientific">Synaphobranchus kaupii</name>
    <name type="common">Kaup's arrowtooth eel</name>
    <dbReference type="NCBI Taxonomy" id="118154"/>
    <lineage>
        <taxon>Eukaryota</taxon>
        <taxon>Metazoa</taxon>
        <taxon>Chordata</taxon>
        <taxon>Craniata</taxon>
        <taxon>Vertebrata</taxon>
        <taxon>Euteleostomi</taxon>
        <taxon>Actinopterygii</taxon>
        <taxon>Neopterygii</taxon>
        <taxon>Teleostei</taxon>
        <taxon>Anguilliformes</taxon>
        <taxon>Synaphobranchidae</taxon>
        <taxon>Synaphobranchus</taxon>
    </lineage>
</organism>